<comment type="similarity">
    <text evidence="1 8">Belongs to the peptidase S8 family.</text>
</comment>
<evidence type="ECO:0000256" key="5">
    <source>
        <dbReference type="ARBA" id="ARBA00022825"/>
    </source>
</evidence>
<dbReference type="PROSITE" id="PS00137">
    <property type="entry name" value="SUBTILASE_HIS"/>
    <property type="match status" value="1"/>
</dbReference>
<evidence type="ECO:0000256" key="2">
    <source>
        <dbReference type="ARBA" id="ARBA00022670"/>
    </source>
</evidence>
<evidence type="ECO:0000256" key="4">
    <source>
        <dbReference type="ARBA" id="ARBA00022801"/>
    </source>
</evidence>
<reference evidence="12" key="1">
    <citation type="submission" date="2021-01" db="EMBL/GenBank/DDBJ databases">
        <authorList>
            <person name="Corre E."/>
            <person name="Pelletier E."/>
            <person name="Niang G."/>
            <person name="Scheremetjew M."/>
            <person name="Finn R."/>
            <person name="Kale V."/>
            <person name="Holt S."/>
            <person name="Cochrane G."/>
            <person name="Meng A."/>
            <person name="Brown T."/>
            <person name="Cohen L."/>
        </authorList>
    </citation>
    <scope>NUCLEOTIDE SEQUENCE</scope>
    <source>
        <strain evidence="12">GSO104</strain>
    </source>
</reference>
<dbReference type="InterPro" id="IPR015500">
    <property type="entry name" value="Peptidase_S8_subtilisin-rel"/>
</dbReference>
<accession>A0A7S4SHG4</accession>
<dbReference type="EC" id="3.4.21.62" evidence="7"/>
<dbReference type="InterPro" id="IPR000209">
    <property type="entry name" value="Peptidase_S8/S53_dom"/>
</dbReference>
<evidence type="ECO:0000256" key="7">
    <source>
        <dbReference type="ARBA" id="ARBA00023619"/>
    </source>
</evidence>
<dbReference type="PANTHER" id="PTHR43806">
    <property type="entry name" value="PEPTIDASE S8"/>
    <property type="match status" value="1"/>
</dbReference>
<feature type="domain" description="Peptidase S8/S53" evidence="11">
    <location>
        <begin position="163"/>
        <end position="411"/>
    </location>
</feature>
<evidence type="ECO:0000313" key="12">
    <source>
        <dbReference type="EMBL" id="CAE4645956.1"/>
    </source>
</evidence>
<proteinExistence type="inferred from homology"/>
<dbReference type="InterPro" id="IPR050131">
    <property type="entry name" value="Peptidase_S8_subtilisin-like"/>
</dbReference>
<dbReference type="Gene3D" id="3.30.70.80">
    <property type="entry name" value="Peptidase S8 propeptide/proteinase inhibitor I9"/>
    <property type="match status" value="1"/>
</dbReference>
<dbReference type="AlphaFoldDB" id="A0A7S4SHG4"/>
<evidence type="ECO:0000256" key="10">
    <source>
        <dbReference type="SAM" id="SignalP"/>
    </source>
</evidence>
<dbReference type="SUPFAM" id="SSF52743">
    <property type="entry name" value="Subtilisin-like"/>
    <property type="match status" value="1"/>
</dbReference>
<feature type="active site" description="Charge relay system" evidence="8">
    <location>
        <position position="170"/>
    </location>
</feature>
<evidence type="ECO:0000256" key="8">
    <source>
        <dbReference type="PROSITE-ProRule" id="PRU01240"/>
    </source>
</evidence>
<comment type="catalytic activity">
    <reaction evidence="6">
        <text>Hydrolysis of proteins with broad specificity for peptide bonds, and a preference for a large uncharged residue in P1. Hydrolyzes peptide amides.</text>
        <dbReference type="EC" id="3.4.21.62"/>
    </reaction>
</comment>
<dbReference type="InterPro" id="IPR023828">
    <property type="entry name" value="Peptidase_S8_Ser-AS"/>
</dbReference>
<dbReference type="InterPro" id="IPR034202">
    <property type="entry name" value="Subtilisin_Carlsberg-like"/>
</dbReference>
<feature type="chain" id="PRO_5031380966" description="subtilisin" evidence="10">
    <location>
        <begin position="23"/>
        <end position="447"/>
    </location>
</feature>
<evidence type="ECO:0000256" key="3">
    <source>
        <dbReference type="ARBA" id="ARBA00022723"/>
    </source>
</evidence>
<keyword evidence="10" id="KW-0732">Signal</keyword>
<keyword evidence="2 8" id="KW-0645">Protease</keyword>
<evidence type="ECO:0000259" key="11">
    <source>
        <dbReference type="Pfam" id="PF00082"/>
    </source>
</evidence>
<dbReference type="GO" id="GO:0005615">
    <property type="term" value="C:extracellular space"/>
    <property type="evidence" value="ECO:0007669"/>
    <property type="project" value="TreeGrafter"/>
</dbReference>
<dbReference type="Gene3D" id="3.40.50.200">
    <property type="entry name" value="Peptidase S8/S53 domain"/>
    <property type="match status" value="1"/>
</dbReference>
<keyword evidence="5 8" id="KW-0720">Serine protease</keyword>
<dbReference type="CDD" id="cd07477">
    <property type="entry name" value="Peptidases_S8_Subtilisin_subset"/>
    <property type="match status" value="1"/>
</dbReference>
<feature type="region of interest" description="Disordered" evidence="9">
    <location>
        <begin position="186"/>
        <end position="205"/>
    </location>
</feature>
<name>A0A7S4SHG4_9STRA</name>
<protein>
    <recommendedName>
        <fullName evidence="7">subtilisin</fullName>
        <ecNumber evidence="7">3.4.21.62</ecNumber>
    </recommendedName>
</protein>
<feature type="active site" description="Charge relay system" evidence="8">
    <location>
        <position position="363"/>
    </location>
</feature>
<dbReference type="PANTHER" id="PTHR43806:SF11">
    <property type="entry name" value="CEREVISIN-RELATED"/>
    <property type="match status" value="1"/>
</dbReference>
<evidence type="ECO:0000256" key="6">
    <source>
        <dbReference type="ARBA" id="ARBA00023529"/>
    </source>
</evidence>
<dbReference type="InterPro" id="IPR037045">
    <property type="entry name" value="S8pro/Inhibitor_I9_sf"/>
</dbReference>
<dbReference type="PROSITE" id="PS00138">
    <property type="entry name" value="SUBTILASE_SER"/>
    <property type="match status" value="1"/>
</dbReference>
<dbReference type="InterPro" id="IPR036852">
    <property type="entry name" value="Peptidase_S8/S53_dom_sf"/>
</dbReference>
<dbReference type="Pfam" id="PF00082">
    <property type="entry name" value="Peptidase_S8"/>
    <property type="match status" value="1"/>
</dbReference>
<dbReference type="PROSITE" id="PS51892">
    <property type="entry name" value="SUBTILASE"/>
    <property type="match status" value="1"/>
</dbReference>
<feature type="signal peptide" evidence="10">
    <location>
        <begin position="1"/>
        <end position="22"/>
    </location>
</feature>
<dbReference type="GO" id="GO:0006508">
    <property type="term" value="P:proteolysis"/>
    <property type="evidence" value="ECO:0007669"/>
    <property type="project" value="UniProtKB-KW"/>
</dbReference>
<feature type="active site" description="Charge relay system" evidence="8">
    <location>
        <position position="205"/>
    </location>
</feature>
<dbReference type="GO" id="GO:0046872">
    <property type="term" value="F:metal ion binding"/>
    <property type="evidence" value="ECO:0007669"/>
    <property type="project" value="UniProtKB-KW"/>
</dbReference>
<dbReference type="PRINTS" id="PR00723">
    <property type="entry name" value="SUBTILISIN"/>
</dbReference>
<keyword evidence="4 8" id="KW-0378">Hydrolase</keyword>
<organism evidence="12">
    <name type="scientific">Ditylum brightwellii</name>
    <dbReference type="NCBI Taxonomy" id="49249"/>
    <lineage>
        <taxon>Eukaryota</taxon>
        <taxon>Sar</taxon>
        <taxon>Stramenopiles</taxon>
        <taxon>Ochrophyta</taxon>
        <taxon>Bacillariophyta</taxon>
        <taxon>Mediophyceae</taxon>
        <taxon>Lithodesmiophycidae</taxon>
        <taxon>Lithodesmiales</taxon>
        <taxon>Lithodesmiaceae</taxon>
        <taxon>Ditylum</taxon>
    </lineage>
</organism>
<evidence type="ECO:0000256" key="9">
    <source>
        <dbReference type="SAM" id="MobiDB-lite"/>
    </source>
</evidence>
<dbReference type="EMBL" id="HBNS01045790">
    <property type="protein sequence ID" value="CAE4645956.1"/>
    <property type="molecule type" value="Transcribed_RNA"/>
</dbReference>
<sequence>MKFTSFSAAALAAALLSGSTHAGFPDEDDSRLSLQLTRKLSNNDQKGKHNDNDNTIDLIVKYKNEEGHTFADSFDKNGKGRVISQKRHTETITAKINDMDKLKKDPNIEYVELDVERHAFPNMRGYEVVAGKGGRRLSEETPYGIDMVNPDSPTPRLQQGSTSIKVCVVDTGYDNDHIDLPELDPNTGGFSPYEGQSWSNDGHGHGTHCAGTIGAMGGNDKGVTSVNPDPTKFSFYIGKGLTDSGSGSSSGVMEAVQKCVDAQANIISMSLGGGAPTNAELEQYREHYEDDGVLIIAAAGNGGNSGYSYPASYKYVMSVAAVDSNKNKAGFSQFNDQVEIAAPGVLVESTLPNNQYAAWSGTSMATPHVAGVAALVWSHFPDCSNKQIREALIASAEDLGAGGCDNEYGFGLVDAKAAYDYLSNRGCGFSVGETLGGCNQCAYSIAH</sequence>
<evidence type="ECO:0000256" key="1">
    <source>
        <dbReference type="ARBA" id="ARBA00011073"/>
    </source>
</evidence>
<dbReference type="InterPro" id="IPR022398">
    <property type="entry name" value="Peptidase_S8_His-AS"/>
</dbReference>
<gene>
    <name evidence="12" type="ORF">DBRI00130_LOCUS35382</name>
</gene>
<dbReference type="GO" id="GO:0004252">
    <property type="term" value="F:serine-type endopeptidase activity"/>
    <property type="evidence" value="ECO:0007669"/>
    <property type="project" value="UniProtKB-UniRule"/>
</dbReference>
<keyword evidence="3" id="KW-0479">Metal-binding</keyword>